<dbReference type="InterPro" id="IPR027798">
    <property type="entry name" value="Ub_Mut7C"/>
</dbReference>
<sequence>MDANFRFYAELNEFLPRDRQYQTLQISFKDRQSVKHLIESSGIPHTEVDLVLVNGQSVDFSYLVRQGDRVAVYPVFESVDITPLLKLRPAPLREARFVLDGHLGRLAAYLRMLGFDSLYRNDYNDQELAKISDEQKRILLTRDRGLLKRSLVTRGYCLRTRDPRQQLLGVVRRFDLLGQVQPFTRCITCNGKLEPVSKTKIEDQLEPLTRKYFQEFSRCEQCGQIYWKGSHHDRMQALLDWLKTESDGNSTDF</sequence>
<dbReference type="Pfam" id="PF01927">
    <property type="entry name" value="Mut7-C"/>
    <property type="match status" value="1"/>
</dbReference>
<evidence type="ECO:0000259" key="3">
    <source>
        <dbReference type="Pfam" id="PF14451"/>
    </source>
</evidence>
<dbReference type="InterPro" id="IPR016155">
    <property type="entry name" value="Mopterin_synth/thiamin_S_b"/>
</dbReference>
<evidence type="ECO:0000313" key="5">
    <source>
        <dbReference type="Proteomes" id="UP000256388"/>
    </source>
</evidence>
<dbReference type="PROSITE" id="PS50889">
    <property type="entry name" value="S4"/>
    <property type="match status" value="1"/>
</dbReference>
<evidence type="ECO:0000256" key="1">
    <source>
        <dbReference type="PROSITE-ProRule" id="PRU00182"/>
    </source>
</evidence>
<dbReference type="PANTHER" id="PTHR39081">
    <property type="entry name" value="MUT7-C DOMAIN-CONTAINING PROTEIN"/>
    <property type="match status" value="1"/>
</dbReference>
<feature type="domain" description="Ubiquitin Mut7-C" evidence="3">
    <location>
        <begin position="3"/>
        <end position="80"/>
    </location>
</feature>
<organism evidence="4 5">
    <name type="scientific">Pelolinea submarina</name>
    <dbReference type="NCBI Taxonomy" id="913107"/>
    <lineage>
        <taxon>Bacteria</taxon>
        <taxon>Bacillati</taxon>
        <taxon>Chloroflexota</taxon>
        <taxon>Anaerolineae</taxon>
        <taxon>Anaerolineales</taxon>
        <taxon>Anaerolineaceae</taxon>
        <taxon>Pelolinea</taxon>
    </lineage>
</organism>
<dbReference type="Proteomes" id="UP000256388">
    <property type="component" value="Unassembled WGS sequence"/>
</dbReference>
<proteinExistence type="predicted"/>
<dbReference type="InterPro" id="IPR002782">
    <property type="entry name" value="Mut7-C_RNAse_dom"/>
</dbReference>
<keyword evidence="1" id="KW-0694">RNA-binding</keyword>
<gene>
    <name evidence="4" type="ORF">DFR64_1523</name>
</gene>
<name>A0A347ZR84_9CHLR</name>
<protein>
    <recommendedName>
        <fullName evidence="6">Twitching motility protein PilT</fullName>
    </recommendedName>
</protein>
<dbReference type="AlphaFoldDB" id="A0A347ZR84"/>
<reference evidence="4 5" key="1">
    <citation type="submission" date="2018-08" db="EMBL/GenBank/DDBJ databases">
        <title>Genomic Encyclopedia of Type Strains, Phase IV (KMG-IV): sequencing the most valuable type-strain genomes for metagenomic binning, comparative biology and taxonomic classification.</title>
        <authorList>
            <person name="Goeker M."/>
        </authorList>
    </citation>
    <scope>NUCLEOTIDE SEQUENCE [LARGE SCALE GENOMIC DNA]</scope>
    <source>
        <strain evidence="4 5">DSM 23923</strain>
    </source>
</reference>
<keyword evidence="5" id="KW-1185">Reference proteome</keyword>
<evidence type="ECO:0000259" key="2">
    <source>
        <dbReference type="Pfam" id="PF01927"/>
    </source>
</evidence>
<dbReference type="RefSeq" id="WP_174233249.1">
    <property type="nucleotide sequence ID" value="NZ_AP018437.1"/>
</dbReference>
<accession>A0A347ZR84</accession>
<dbReference type="Pfam" id="PF14451">
    <property type="entry name" value="Ub-Mut7C"/>
    <property type="match status" value="1"/>
</dbReference>
<dbReference type="Gene3D" id="3.10.20.30">
    <property type="match status" value="1"/>
</dbReference>
<evidence type="ECO:0000313" key="4">
    <source>
        <dbReference type="EMBL" id="REG11631.1"/>
    </source>
</evidence>
<comment type="caution">
    <text evidence="4">The sequence shown here is derived from an EMBL/GenBank/DDBJ whole genome shotgun (WGS) entry which is preliminary data.</text>
</comment>
<dbReference type="SUPFAM" id="SSF54285">
    <property type="entry name" value="MoaD/ThiS"/>
    <property type="match status" value="1"/>
</dbReference>
<dbReference type="PANTHER" id="PTHR39081:SF1">
    <property type="entry name" value="MUT7-C RNASE DOMAIN-CONTAINING PROTEIN"/>
    <property type="match status" value="1"/>
</dbReference>
<feature type="domain" description="Mut7-C RNAse" evidence="2">
    <location>
        <begin position="96"/>
        <end position="238"/>
    </location>
</feature>
<evidence type="ECO:0008006" key="6">
    <source>
        <dbReference type="Google" id="ProtNLM"/>
    </source>
</evidence>
<dbReference type="EMBL" id="QUMS01000001">
    <property type="protein sequence ID" value="REG11631.1"/>
    <property type="molecule type" value="Genomic_DNA"/>
</dbReference>
<dbReference type="InterPro" id="IPR012675">
    <property type="entry name" value="Beta-grasp_dom_sf"/>
</dbReference>
<dbReference type="GO" id="GO:0003723">
    <property type="term" value="F:RNA binding"/>
    <property type="evidence" value="ECO:0007669"/>
    <property type="project" value="UniProtKB-KW"/>
</dbReference>